<sequence length="252" mass="27001">MKFKVTWGKKLIAGILLAAVVVGGTAAPAEAAGKKSTAVVAQDNYRKTLCKGFLGKSYGSVVDGIRCDCSGYTRAALNRLESKGRKGTALKNVSVGAHCTRDWVSGSSISYTTGVATKGAIQWNSGTKKSIGRKSSGKSLSQLELGDVVVYGKGGSSSHIAIYFGEFSSMEAVKDYLEDIGVYAKGTIKRSAGDKYSYSGRTIVHKYGNSRYWRIHSTCSGIMIDNDIAGTSRYTSSFGQWKWTFDTGIEVE</sequence>
<dbReference type="GO" id="GO:0006508">
    <property type="term" value="P:proteolysis"/>
    <property type="evidence" value="ECO:0007669"/>
    <property type="project" value="UniProtKB-KW"/>
</dbReference>
<evidence type="ECO:0000256" key="4">
    <source>
        <dbReference type="SAM" id="SignalP"/>
    </source>
</evidence>
<feature type="domain" description="NlpC/P60" evidence="5">
    <location>
        <begin position="66"/>
        <end position="173"/>
    </location>
</feature>
<accession>A0A0M6W9E5</accession>
<keyword evidence="1" id="KW-0645">Protease</keyword>
<dbReference type="EMBL" id="CVRR01000003">
    <property type="protein sequence ID" value="CRL32114.1"/>
    <property type="molecule type" value="Genomic_DNA"/>
</dbReference>
<keyword evidence="3" id="KW-0788">Thiol protease</keyword>
<dbReference type="Gene3D" id="3.90.1720.10">
    <property type="entry name" value="endopeptidase domain like (from Nostoc punctiforme)"/>
    <property type="match status" value="1"/>
</dbReference>
<feature type="chain" id="PRO_5005806305" description="NlpC/P60 domain-containing protein" evidence="4">
    <location>
        <begin position="32"/>
        <end position="252"/>
    </location>
</feature>
<protein>
    <recommendedName>
        <fullName evidence="5">NlpC/P60 domain-containing protein</fullName>
    </recommendedName>
</protein>
<name>A0A0M6W9E5_9FIRM</name>
<dbReference type="GO" id="GO:0008234">
    <property type="term" value="F:cysteine-type peptidase activity"/>
    <property type="evidence" value="ECO:0007669"/>
    <property type="project" value="UniProtKB-KW"/>
</dbReference>
<feature type="signal peptide" evidence="4">
    <location>
        <begin position="1"/>
        <end position="31"/>
    </location>
</feature>
<dbReference type="STRING" id="301302.ERS852420_01895"/>
<dbReference type="InterPro" id="IPR000064">
    <property type="entry name" value="NLP_P60_dom"/>
</dbReference>
<gene>
    <name evidence="6" type="ORF">M72_19521</name>
</gene>
<reference evidence="7" key="1">
    <citation type="submission" date="2015-05" db="EMBL/GenBank/DDBJ databases">
        <authorList>
            <consortium name="Pathogen Informatics"/>
        </authorList>
    </citation>
    <scope>NUCLEOTIDE SEQUENCE [LARGE SCALE GENOMIC DNA]</scope>
    <source>
        <strain evidence="7">M72</strain>
    </source>
</reference>
<dbReference type="Pfam" id="PF00877">
    <property type="entry name" value="NLPC_P60"/>
    <property type="match status" value="1"/>
</dbReference>
<keyword evidence="7" id="KW-1185">Reference proteome</keyword>
<keyword evidence="2" id="KW-0378">Hydrolase</keyword>
<evidence type="ECO:0000313" key="7">
    <source>
        <dbReference type="Proteomes" id="UP000049979"/>
    </source>
</evidence>
<evidence type="ECO:0000256" key="1">
    <source>
        <dbReference type="ARBA" id="ARBA00022670"/>
    </source>
</evidence>
<evidence type="ECO:0000259" key="5">
    <source>
        <dbReference type="Pfam" id="PF00877"/>
    </source>
</evidence>
<evidence type="ECO:0000256" key="2">
    <source>
        <dbReference type="ARBA" id="ARBA00022801"/>
    </source>
</evidence>
<dbReference type="Proteomes" id="UP000049979">
    <property type="component" value="Unassembled WGS sequence"/>
</dbReference>
<dbReference type="AlphaFoldDB" id="A0A0M6W9E5"/>
<evidence type="ECO:0000313" key="6">
    <source>
        <dbReference type="EMBL" id="CRL32114.1"/>
    </source>
</evidence>
<dbReference type="RefSeq" id="WP_055066767.1">
    <property type="nucleotide sequence ID" value="NZ_CP173697.1"/>
</dbReference>
<organism evidence="6 7">
    <name type="scientific">Roseburia faecis</name>
    <dbReference type="NCBI Taxonomy" id="301302"/>
    <lineage>
        <taxon>Bacteria</taxon>
        <taxon>Bacillati</taxon>
        <taxon>Bacillota</taxon>
        <taxon>Clostridia</taxon>
        <taxon>Lachnospirales</taxon>
        <taxon>Lachnospiraceae</taxon>
        <taxon>Roseburia</taxon>
    </lineage>
</organism>
<evidence type="ECO:0000256" key="3">
    <source>
        <dbReference type="ARBA" id="ARBA00022807"/>
    </source>
</evidence>
<proteinExistence type="predicted"/>
<dbReference type="OrthoDB" id="2065400at2"/>
<keyword evidence="4" id="KW-0732">Signal</keyword>